<dbReference type="EMBL" id="JH816714">
    <property type="protein sequence ID" value="EKC34641.1"/>
    <property type="molecule type" value="Genomic_DNA"/>
</dbReference>
<protein>
    <submittedName>
        <fullName evidence="1">Uncharacterized protein</fullName>
    </submittedName>
</protein>
<gene>
    <name evidence="1" type="ORF">CGI_10023180</name>
</gene>
<accession>K1RK74</accession>
<reference evidence="1" key="1">
    <citation type="journal article" date="2012" name="Nature">
        <title>The oyster genome reveals stress adaptation and complexity of shell formation.</title>
        <authorList>
            <person name="Zhang G."/>
            <person name="Fang X."/>
            <person name="Guo X."/>
            <person name="Li L."/>
            <person name="Luo R."/>
            <person name="Xu F."/>
            <person name="Yang P."/>
            <person name="Zhang L."/>
            <person name="Wang X."/>
            <person name="Qi H."/>
            <person name="Xiong Z."/>
            <person name="Que H."/>
            <person name="Xie Y."/>
            <person name="Holland P.W."/>
            <person name="Paps J."/>
            <person name="Zhu Y."/>
            <person name="Wu F."/>
            <person name="Chen Y."/>
            <person name="Wang J."/>
            <person name="Peng C."/>
            <person name="Meng J."/>
            <person name="Yang L."/>
            <person name="Liu J."/>
            <person name="Wen B."/>
            <person name="Zhang N."/>
            <person name="Huang Z."/>
            <person name="Zhu Q."/>
            <person name="Feng Y."/>
            <person name="Mount A."/>
            <person name="Hedgecock D."/>
            <person name="Xu Z."/>
            <person name="Liu Y."/>
            <person name="Domazet-Loso T."/>
            <person name="Du Y."/>
            <person name="Sun X."/>
            <person name="Zhang S."/>
            <person name="Liu B."/>
            <person name="Cheng P."/>
            <person name="Jiang X."/>
            <person name="Li J."/>
            <person name="Fan D."/>
            <person name="Wang W."/>
            <person name="Fu W."/>
            <person name="Wang T."/>
            <person name="Wang B."/>
            <person name="Zhang J."/>
            <person name="Peng Z."/>
            <person name="Li Y."/>
            <person name="Li N."/>
            <person name="Wang J."/>
            <person name="Chen M."/>
            <person name="He Y."/>
            <person name="Tan F."/>
            <person name="Song X."/>
            <person name="Zheng Q."/>
            <person name="Huang R."/>
            <person name="Yang H."/>
            <person name="Du X."/>
            <person name="Chen L."/>
            <person name="Yang M."/>
            <person name="Gaffney P.M."/>
            <person name="Wang S."/>
            <person name="Luo L."/>
            <person name="She Z."/>
            <person name="Ming Y."/>
            <person name="Huang W."/>
            <person name="Zhang S."/>
            <person name="Huang B."/>
            <person name="Zhang Y."/>
            <person name="Qu T."/>
            <person name="Ni P."/>
            <person name="Miao G."/>
            <person name="Wang J."/>
            <person name="Wang Q."/>
            <person name="Steinberg C.E."/>
            <person name="Wang H."/>
            <person name="Li N."/>
            <person name="Qian L."/>
            <person name="Zhang G."/>
            <person name="Li Y."/>
            <person name="Yang H."/>
            <person name="Liu X."/>
            <person name="Wang J."/>
            <person name="Yin Y."/>
            <person name="Wang J."/>
        </authorList>
    </citation>
    <scope>NUCLEOTIDE SEQUENCE [LARGE SCALE GENOMIC DNA]</scope>
    <source>
        <strain evidence="1">05x7-T-G4-1.051#20</strain>
    </source>
</reference>
<evidence type="ECO:0000313" key="1">
    <source>
        <dbReference type="EMBL" id="EKC34641.1"/>
    </source>
</evidence>
<sequence length="143" mass="15834">MEADLRKWENSGSMSPEERNWWTGHLHAIGQVQYDQPNIATISAFRDHLRLAPTEEMVPLAVAEAINRHMTSLTQESPVPAATVGHDCVLQSSKSPEDPGHSRPPFAGFGLSHILARDRLPPAQVFVQEPHSFQLPQAPSTKI</sequence>
<name>K1RK74_MAGGI</name>
<dbReference type="HOGENOM" id="CLU_1808085_0_0_1"/>
<dbReference type="AlphaFoldDB" id="K1RK74"/>
<dbReference type="InParanoid" id="K1RK74"/>
<organism evidence="1">
    <name type="scientific">Magallana gigas</name>
    <name type="common">Pacific oyster</name>
    <name type="synonym">Crassostrea gigas</name>
    <dbReference type="NCBI Taxonomy" id="29159"/>
    <lineage>
        <taxon>Eukaryota</taxon>
        <taxon>Metazoa</taxon>
        <taxon>Spiralia</taxon>
        <taxon>Lophotrochozoa</taxon>
        <taxon>Mollusca</taxon>
        <taxon>Bivalvia</taxon>
        <taxon>Autobranchia</taxon>
        <taxon>Pteriomorphia</taxon>
        <taxon>Ostreida</taxon>
        <taxon>Ostreoidea</taxon>
        <taxon>Ostreidae</taxon>
        <taxon>Magallana</taxon>
    </lineage>
</organism>
<proteinExistence type="predicted"/>